<reference evidence="8" key="1">
    <citation type="submission" date="2008-07" db="EMBL/GenBank/DDBJ databases">
        <title>Annotation of Ajellomyces capsulatus strain H88.</title>
        <authorList>
            <person name="Champion M."/>
            <person name="Cuomo C."/>
            <person name="Ma L.-J."/>
            <person name="Henn M.R."/>
            <person name="Sil A."/>
            <person name="Goldman B."/>
            <person name="Young S.K."/>
            <person name="Kodira C.D."/>
            <person name="Zeng Q."/>
            <person name="Koehrsen M."/>
            <person name="Alvarado L."/>
            <person name="Berlin A."/>
            <person name="Borenstein D."/>
            <person name="Chen Z."/>
            <person name="Engels R."/>
            <person name="Freedman E."/>
            <person name="Gellesch M."/>
            <person name="Goldberg J."/>
            <person name="Griggs A."/>
            <person name="Gujja S."/>
            <person name="Heiman D."/>
            <person name="Hepburn T."/>
            <person name="Howarth C."/>
            <person name="Jen D."/>
            <person name="Larson L."/>
            <person name="Lewis B."/>
            <person name="Mehta T."/>
            <person name="Park D."/>
            <person name="Pearson M."/>
            <person name="Roberts A."/>
            <person name="Saif S."/>
            <person name="Shea T."/>
            <person name="Shenoy N."/>
            <person name="Sisk P."/>
            <person name="Stolte C."/>
            <person name="Sykes S."/>
            <person name="Walk T."/>
            <person name="White J."/>
            <person name="Yandava C."/>
            <person name="Klein B."/>
            <person name="McEwen J.G."/>
            <person name="Puccia R."/>
            <person name="Goldman G.H."/>
            <person name="Felipe M.S."/>
            <person name="Nino-Vega G."/>
            <person name="San-Blas G."/>
            <person name="Taylor J."/>
            <person name="Mendoza L."/>
            <person name="Galagan J."/>
            <person name="Nusbaum C."/>
            <person name="Birren B."/>
        </authorList>
    </citation>
    <scope>NUCLEOTIDE SEQUENCE [LARGE SCALE GENOMIC DNA]</scope>
    <source>
        <strain evidence="8">H88</strain>
    </source>
</reference>
<evidence type="ECO:0000256" key="3">
    <source>
        <dbReference type="ARBA" id="ARBA00022478"/>
    </source>
</evidence>
<evidence type="ECO:0000313" key="8">
    <source>
        <dbReference type="Proteomes" id="UP000008142"/>
    </source>
</evidence>
<dbReference type="STRING" id="544711.F0USG1"/>
<proteinExistence type="inferred from homology"/>
<evidence type="ECO:0008006" key="9">
    <source>
        <dbReference type="Google" id="ProtNLM"/>
    </source>
</evidence>
<evidence type="ECO:0000256" key="2">
    <source>
        <dbReference type="ARBA" id="ARBA00009430"/>
    </source>
</evidence>
<dbReference type="AlphaFoldDB" id="F0USG1"/>
<dbReference type="GO" id="GO:0000428">
    <property type="term" value="C:DNA-directed RNA polymerase complex"/>
    <property type="evidence" value="ECO:0007669"/>
    <property type="project" value="UniProtKB-KW"/>
</dbReference>
<dbReference type="GO" id="GO:0006351">
    <property type="term" value="P:DNA-templated transcription"/>
    <property type="evidence" value="ECO:0007669"/>
    <property type="project" value="InterPro"/>
</dbReference>
<feature type="region of interest" description="Disordered" evidence="6">
    <location>
        <begin position="217"/>
        <end position="236"/>
    </location>
</feature>
<keyword evidence="4" id="KW-0804">Transcription</keyword>
<evidence type="ECO:0000256" key="6">
    <source>
        <dbReference type="SAM" id="MobiDB-lite"/>
    </source>
</evidence>
<keyword evidence="5" id="KW-0539">Nucleus</keyword>
<dbReference type="InterPro" id="IPR009668">
    <property type="entry name" value="RNA_pol-assoc_fac_A49-like"/>
</dbReference>
<comment type="subcellular location">
    <subcellularLocation>
        <location evidence="1">Nucleus</location>
        <location evidence="1">Nucleolus</location>
    </subcellularLocation>
</comment>
<gene>
    <name evidence="7" type="ORF">HCEG_08053</name>
</gene>
<dbReference type="Pfam" id="PF06870">
    <property type="entry name" value="RNA_pol_I_A49"/>
    <property type="match status" value="2"/>
</dbReference>
<feature type="compositionally biased region" description="Polar residues" evidence="6">
    <location>
        <begin position="356"/>
        <end position="366"/>
    </location>
</feature>
<dbReference type="PANTHER" id="PTHR14440">
    <property type="entry name" value="DNA-DIRECTED RNA POLYMERASE I SUBUNIT RPA49"/>
    <property type="match status" value="1"/>
</dbReference>
<dbReference type="GO" id="GO:0005730">
    <property type="term" value="C:nucleolus"/>
    <property type="evidence" value="ECO:0007669"/>
    <property type="project" value="UniProtKB-SubCell"/>
</dbReference>
<organism evidence="8">
    <name type="scientific">Ajellomyces capsulatus (strain H88)</name>
    <name type="common">Darling's disease fungus</name>
    <name type="synonym">Histoplasma capsulatum</name>
    <dbReference type="NCBI Taxonomy" id="544711"/>
    <lineage>
        <taxon>Eukaryota</taxon>
        <taxon>Fungi</taxon>
        <taxon>Dikarya</taxon>
        <taxon>Ascomycota</taxon>
        <taxon>Pezizomycotina</taxon>
        <taxon>Eurotiomycetes</taxon>
        <taxon>Eurotiomycetidae</taxon>
        <taxon>Onygenales</taxon>
        <taxon>Ajellomycetaceae</taxon>
        <taxon>Histoplasma</taxon>
    </lineage>
</organism>
<evidence type="ECO:0000313" key="7">
    <source>
        <dbReference type="EMBL" id="EGC48838.1"/>
    </source>
</evidence>
<dbReference type="OMA" id="LWNHYVA"/>
<dbReference type="Proteomes" id="UP000008142">
    <property type="component" value="Unassembled WGS sequence"/>
</dbReference>
<dbReference type="OrthoDB" id="532500at2759"/>
<dbReference type="GO" id="GO:0003677">
    <property type="term" value="F:DNA binding"/>
    <property type="evidence" value="ECO:0007669"/>
    <property type="project" value="InterPro"/>
</dbReference>
<feature type="region of interest" description="Disordered" evidence="6">
    <location>
        <begin position="1"/>
        <end position="29"/>
    </location>
</feature>
<protein>
    <recommendedName>
        <fullName evidence="9">DNA-directed RNA polymerase I subunit RPA49</fullName>
    </recommendedName>
</protein>
<feature type="compositionally biased region" description="Polar residues" evidence="6">
    <location>
        <begin position="225"/>
        <end position="235"/>
    </location>
</feature>
<feature type="region of interest" description="Disordered" evidence="6">
    <location>
        <begin position="59"/>
        <end position="90"/>
    </location>
</feature>
<feature type="region of interest" description="Disordered" evidence="6">
    <location>
        <begin position="328"/>
        <end position="382"/>
    </location>
</feature>
<evidence type="ECO:0000256" key="4">
    <source>
        <dbReference type="ARBA" id="ARBA00023163"/>
    </source>
</evidence>
<keyword evidence="3" id="KW-0240">DNA-directed RNA polymerase</keyword>
<accession>F0USG1</accession>
<evidence type="ECO:0000256" key="5">
    <source>
        <dbReference type="ARBA" id="ARBA00023242"/>
    </source>
</evidence>
<dbReference type="HOGENOM" id="CLU_034953_1_1_1"/>
<comment type="similarity">
    <text evidence="2">Belongs to the eukaryotic RPA49/POLR1E RNA polymerase subunit family.</text>
</comment>
<feature type="compositionally biased region" description="Polar residues" evidence="6">
    <location>
        <begin position="74"/>
        <end position="90"/>
    </location>
</feature>
<evidence type="ECO:0000256" key="1">
    <source>
        <dbReference type="ARBA" id="ARBA00004604"/>
    </source>
</evidence>
<sequence length="508" mass="55168">MGVDLTAEKKRKRTSEKPDRPSKKPALAPVAPAVKVQFVQNTNGPVPIIASTPGISLPNSIPLTAYSKPRHQNRSSASKQNAAANTTPSTSEFLLQSSAHPRIDFIGKEGENELDTLWNHYVAVYDPDARTLELMEARKMTVRSCVRRVPRKPTNDGESDGDLAMQSNWAKRTALTEAFGTKQSRKAIQSVAENALLSNTPAGLGPSAAENALLSSIPKDHPTASGGSPQKTAQAEIQAAKPLPQPNLSATHPSQVYAIETLVPNGLSTLRTMPVKEWQTSIAAGEPVLSSSRFVAHRVDHVVRSGDATQLQLLRYIMVLIQLSRSLKPSRGGGASSAMAAGSKKLPPREDLRRILSSSSSTQPGRTATATTATATAMTSTNNPSTLLPDSFLDALRRKFVPQRYFLSKTDVTFLHTTICALSLHIPPEAGFSHNELATDPADLRDDLSLEFHTIQQYFRELGCKVEKPRESEFAKWGVRSKVEAGARRIAKLRVPVEFPKVSRGGRR</sequence>
<feature type="compositionally biased region" description="Low complexity" evidence="6">
    <location>
        <begin position="367"/>
        <end position="381"/>
    </location>
</feature>
<name>F0USG1_AJEC8</name>
<dbReference type="EMBL" id="DS990642">
    <property type="protein sequence ID" value="EGC48838.1"/>
    <property type="molecule type" value="Genomic_DNA"/>
</dbReference>